<gene>
    <name evidence="2" type="ORF">CRM94_07855</name>
</gene>
<keyword evidence="1" id="KW-0472">Membrane</keyword>
<sequence>MEISGEHRARRRSISICDIASRFGRGGERGYNTAAMSRLRHLLARRADHPLLSLLILCLLAFRLIFPTGLMLDPDADGGWAGLAICSGHGPLDLTPAALQANEDLSRALGSALSPTPDTHHQRAGASAELCPFSASLAAAIALAVVVLVGWARLDVVARRAAPRLLRFRQHHAHARPGARAPPRSLPA</sequence>
<dbReference type="Proteomes" id="UP000220629">
    <property type="component" value="Unassembled WGS sequence"/>
</dbReference>
<feature type="transmembrane region" description="Helical" evidence="1">
    <location>
        <begin position="133"/>
        <end position="154"/>
    </location>
</feature>
<feature type="transmembrane region" description="Helical" evidence="1">
    <location>
        <begin position="47"/>
        <end position="66"/>
    </location>
</feature>
<proteinExistence type="predicted"/>
<dbReference type="EMBL" id="PDDY01000001">
    <property type="protein sequence ID" value="PEH42059.1"/>
    <property type="molecule type" value="Genomic_DNA"/>
</dbReference>
<comment type="caution">
    <text evidence="2">The sequence shown here is derived from an EMBL/GenBank/DDBJ whole genome shotgun (WGS) entry which is preliminary data.</text>
</comment>
<dbReference type="AlphaFoldDB" id="A0A2A7SF58"/>
<reference evidence="3" key="1">
    <citation type="submission" date="2017-09" db="EMBL/GenBank/DDBJ databases">
        <title>FDA dAtabase for Regulatory Grade micrObial Sequences (FDA-ARGOS): Supporting development and validation of Infectious Disease Dx tests.</title>
        <authorList>
            <person name="Minogue T."/>
            <person name="Wolcott M."/>
            <person name="Wasieloski L."/>
            <person name="Aguilar W."/>
            <person name="Moore D."/>
            <person name="Tallon L."/>
            <person name="Sadzewicz L."/>
            <person name="Ott S."/>
            <person name="Zhao X."/>
            <person name="Nagaraj S."/>
            <person name="Vavikolanu K."/>
            <person name="Aluvathingal J."/>
            <person name="Nadendla S."/>
            <person name="Sichtig H."/>
        </authorList>
    </citation>
    <scope>NUCLEOTIDE SEQUENCE [LARGE SCALE GENOMIC DNA]</scope>
    <source>
        <strain evidence="3">FDAARGOS_390</strain>
    </source>
</reference>
<accession>A0A2A7SF58</accession>
<evidence type="ECO:0008006" key="4">
    <source>
        <dbReference type="Google" id="ProtNLM"/>
    </source>
</evidence>
<protein>
    <recommendedName>
        <fullName evidence="4">DUF2946 domain-containing protein</fullName>
    </recommendedName>
</protein>
<organism evidence="2 3">
    <name type="scientific">Burkholderia gladioli</name>
    <name type="common">Pseudomonas marginata</name>
    <name type="synonym">Phytomonas marginata</name>
    <dbReference type="NCBI Taxonomy" id="28095"/>
    <lineage>
        <taxon>Bacteria</taxon>
        <taxon>Pseudomonadati</taxon>
        <taxon>Pseudomonadota</taxon>
        <taxon>Betaproteobacteria</taxon>
        <taxon>Burkholderiales</taxon>
        <taxon>Burkholderiaceae</taxon>
        <taxon>Burkholderia</taxon>
    </lineage>
</organism>
<name>A0A2A7SF58_BURGA</name>
<evidence type="ECO:0000313" key="2">
    <source>
        <dbReference type="EMBL" id="PEH42059.1"/>
    </source>
</evidence>
<evidence type="ECO:0000256" key="1">
    <source>
        <dbReference type="SAM" id="Phobius"/>
    </source>
</evidence>
<keyword evidence="1" id="KW-1133">Transmembrane helix</keyword>
<keyword evidence="1" id="KW-0812">Transmembrane</keyword>
<evidence type="ECO:0000313" key="3">
    <source>
        <dbReference type="Proteomes" id="UP000220629"/>
    </source>
</evidence>